<dbReference type="RefSeq" id="WP_309936790.1">
    <property type="nucleotide sequence ID" value="NZ_AP025305.1"/>
</dbReference>
<feature type="compositionally biased region" description="Basic and acidic residues" evidence="1">
    <location>
        <begin position="14"/>
        <end position="30"/>
    </location>
</feature>
<evidence type="ECO:0000313" key="3">
    <source>
        <dbReference type="Proteomes" id="UP001185092"/>
    </source>
</evidence>
<protein>
    <submittedName>
        <fullName evidence="2">V8-like Glu-specific endopeptidase</fullName>
    </submittedName>
</protein>
<dbReference type="AlphaFoldDB" id="A0AAE3XKA4"/>
<gene>
    <name evidence="2" type="ORF">HNQ88_000307</name>
</gene>
<accession>A0AAE3XKA4</accession>
<dbReference type="Proteomes" id="UP001185092">
    <property type="component" value="Unassembled WGS sequence"/>
</dbReference>
<organism evidence="2 3">
    <name type="scientific">Aureibacter tunicatorum</name>
    <dbReference type="NCBI Taxonomy" id="866807"/>
    <lineage>
        <taxon>Bacteria</taxon>
        <taxon>Pseudomonadati</taxon>
        <taxon>Bacteroidota</taxon>
        <taxon>Cytophagia</taxon>
        <taxon>Cytophagales</taxon>
        <taxon>Persicobacteraceae</taxon>
        <taxon>Aureibacter</taxon>
    </lineage>
</organism>
<evidence type="ECO:0000313" key="2">
    <source>
        <dbReference type="EMBL" id="MDR6237331.1"/>
    </source>
</evidence>
<reference evidence="2" key="1">
    <citation type="submission" date="2023-07" db="EMBL/GenBank/DDBJ databases">
        <title>Genomic Encyclopedia of Type Strains, Phase IV (KMG-IV): sequencing the most valuable type-strain genomes for metagenomic binning, comparative biology and taxonomic classification.</title>
        <authorList>
            <person name="Goeker M."/>
        </authorList>
    </citation>
    <scope>NUCLEOTIDE SEQUENCE</scope>
    <source>
        <strain evidence="2">DSM 26174</strain>
    </source>
</reference>
<feature type="region of interest" description="Disordered" evidence="1">
    <location>
        <begin position="1"/>
        <end position="47"/>
    </location>
</feature>
<feature type="compositionally biased region" description="Polar residues" evidence="1">
    <location>
        <begin position="1"/>
        <end position="13"/>
    </location>
</feature>
<sequence>MTKNNKADMSTNISKKDSSYYHFNPEKNESSESNNKKHKGTPSNKNKSMNMSLNIIYYMIYKYTMEKAIRF</sequence>
<comment type="caution">
    <text evidence="2">The sequence shown here is derived from an EMBL/GenBank/DDBJ whole genome shotgun (WGS) entry which is preliminary data.</text>
</comment>
<proteinExistence type="predicted"/>
<dbReference type="EMBL" id="JAVDQD010000001">
    <property type="protein sequence ID" value="MDR6237331.1"/>
    <property type="molecule type" value="Genomic_DNA"/>
</dbReference>
<name>A0AAE3XKA4_9BACT</name>
<keyword evidence="3" id="KW-1185">Reference proteome</keyword>
<evidence type="ECO:0000256" key="1">
    <source>
        <dbReference type="SAM" id="MobiDB-lite"/>
    </source>
</evidence>